<protein>
    <recommendedName>
        <fullName evidence="4">Prepilin-type N-terminal cleavage/methylation domain-containing protein</fullName>
    </recommendedName>
</protein>
<evidence type="ECO:0000313" key="2">
    <source>
        <dbReference type="EMBL" id="QLI81765.1"/>
    </source>
</evidence>
<dbReference type="Proteomes" id="UP000510822">
    <property type="component" value="Chromosome"/>
</dbReference>
<evidence type="ECO:0000313" key="3">
    <source>
        <dbReference type="Proteomes" id="UP000510822"/>
    </source>
</evidence>
<feature type="transmembrane region" description="Helical" evidence="1">
    <location>
        <begin position="13"/>
        <end position="34"/>
    </location>
</feature>
<keyword evidence="1" id="KW-1133">Transmembrane helix</keyword>
<evidence type="ECO:0000256" key="1">
    <source>
        <dbReference type="SAM" id="Phobius"/>
    </source>
</evidence>
<accession>A0A7D5ZCV8</accession>
<gene>
    <name evidence="2" type="ORF">HZU75_09590</name>
</gene>
<reference evidence="2 3" key="1">
    <citation type="journal article" date="2016" name="Int. J. Syst. Evol. Microbiol.">
        <title>Chitinibacter fontanus sp. nov., isolated from a spring.</title>
        <authorList>
            <person name="Sheu S.Y."/>
            <person name="Li Y.S."/>
            <person name="Young C.C."/>
            <person name="Chen W.M."/>
        </authorList>
    </citation>
    <scope>NUCLEOTIDE SEQUENCE [LARGE SCALE GENOMIC DNA]</scope>
    <source>
        <strain evidence="2 3">STM-7</strain>
    </source>
</reference>
<dbReference type="RefSeq" id="WP_180305873.1">
    <property type="nucleotide sequence ID" value="NZ_CP058952.1"/>
</dbReference>
<proteinExistence type="predicted"/>
<keyword evidence="1" id="KW-0472">Membrane</keyword>
<evidence type="ECO:0008006" key="4">
    <source>
        <dbReference type="Google" id="ProtNLM"/>
    </source>
</evidence>
<dbReference type="EMBL" id="CP058952">
    <property type="protein sequence ID" value="QLI81765.1"/>
    <property type="molecule type" value="Genomic_DNA"/>
</dbReference>
<dbReference type="AlphaFoldDB" id="A0A7D5ZCV8"/>
<sequence>MKLSSYKSQQGDALLESLIGIVLAAVIGLGLTYVASRTLAAQRIANTHGMAVSSLRQTIQTVGLNALCGGTASKITINTTDYALNTSCTAATAITVTANAETVTIPAAAAPTTSFTVKTQESAAAKSLFGGNGEIVISQ</sequence>
<organism evidence="2 3">
    <name type="scientific">Chitinibacter fontanus</name>
    <dbReference type="NCBI Taxonomy" id="1737446"/>
    <lineage>
        <taxon>Bacteria</taxon>
        <taxon>Pseudomonadati</taxon>
        <taxon>Pseudomonadota</taxon>
        <taxon>Betaproteobacteria</taxon>
        <taxon>Neisseriales</taxon>
        <taxon>Chitinibacteraceae</taxon>
        <taxon>Chitinibacter</taxon>
    </lineage>
</organism>
<keyword evidence="3" id="KW-1185">Reference proteome</keyword>
<dbReference type="KEGG" id="cfon:HZU75_09590"/>
<name>A0A7D5ZCV8_9NEIS</name>
<keyword evidence="1" id="KW-0812">Transmembrane</keyword>